<keyword evidence="7 17" id="KW-1133">Transmembrane helix</keyword>
<feature type="domain" description="SRCR" evidence="19">
    <location>
        <begin position="131"/>
        <end position="227"/>
    </location>
</feature>
<feature type="compositionally biased region" description="Basic and acidic residues" evidence="16">
    <location>
        <begin position="1209"/>
        <end position="1230"/>
    </location>
</feature>
<dbReference type="SMART" id="SM00202">
    <property type="entry name" value="SR"/>
    <property type="match status" value="9"/>
</dbReference>
<keyword evidence="11" id="KW-0325">Glycoprotein</keyword>
<feature type="domain" description="SRCR" evidence="19">
    <location>
        <begin position="537"/>
        <end position="634"/>
    </location>
</feature>
<keyword evidence="3" id="KW-0964">Secreted</keyword>
<dbReference type="Ensembl" id="ENSNMLT00000036225.1">
    <property type="protein sequence ID" value="ENSNMLP00000032534.1"/>
    <property type="gene ID" value="ENSNMLG00000020318.1"/>
</dbReference>
<keyword evidence="5 18" id="KW-0732">Signal</keyword>
<dbReference type="Pfam" id="PF00530">
    <property type="entry name" value="SRCR"/>
    <property type="match status" value="9"/>
</dbReference>
<evidence type="ECO:0000256" key="5">
    <source>
        <dbReference type="ARBA" id="ARBA00022729"/>
    </source>
</evidence>
<dbReference type="SMART" id="SM00409">
    <property type="entry name" value="IG"/>
    <property type="match status" value="2"/>
</dbReference>
<keyword evidence="6" id="KW-0677">Repeat</keyword>
<feature type="disulfide bond" evidence="15">
    <location>
        <begin position="675"/>
        <end position="736"/>
    </location>
</feature>
<dbReference type="InterPro" id="IPR001190">
    <property type="entry name" value="SRCR"/>
</dbReference>
<dbReference type="GO" id="GO:0005886">
    <property type="term" value="C:plasma membrane"/>
    <property type="evidence" value="ECO:0007669"/>
    <property type="project" value="TreeGrafter"/>
</dbReference>
<reference evidence="21" key="1">
    <citation type="submission" date="2025-08" db="UniProtKB">
        <authorList>
            <consortium name="Ensembl"/>
        </authorList>
    </citation>
    <scope>IDENTIFICATION</scope>
</reference>
<dbReference type="PROSITE" id="PS50287">
    <property type="entry name" value="SRCR_2"/>
    <property type="match status" value="9"/>
</dbReference>
<keyword evidence="8 17" id="KW-0472">Membrane</keyword>
<dbReference type="GO" id="GO:0031638">
    <property type="term" value="P:zymogen activation"/>
    <property type="evidence" value="ECO:0007669"/>
    <property type="project" value="TreeGrafter"/>
</dbReference>
<feature type="disulfide bond" evidence="15">
    <location>
        <begin position="914"/>
        <end position="924"/>
    </location>
</feature>
<evidence type="ECO:0000256" key="18">
    <source>
        <dbReference type="SAM" id="SignalP"/>
    </source>
</evidence>
<feature type="disulfide bond" evidence="15">
    <location>
        <begin position="767"/>
        <end position="831"/>
    </location>
</feature>
<feature type="disulfide bond" evidence="15">
    <location>
        <begin position="200"/>
        <end position="210"/>
    </location>
</feature>
<feature type="disulfide bond" evidence="15">
    <location>
        <begin position="472"/>
        <end position="533"/>
    </location>
</feature>
<evidence type="ECO:0000256" key="16">
    <source>
        <dbReference type="SAM" id="MobiDB-lite"/>
    </source>
</evidence>
<feature type="disulfide bond" evidence="15">
    <location>
        <begin position="66"/>
        <end position="127"/>
    </location>
</feature>
<dbReference type="FunFam" id="3.10.250.10:FF:000006">
    <property type="entry name" value="neurotrypsin isoform X2"/>
    <property type="match status" value="3"/>
</dbReference>
<evidence type="ECO:0000256" key="1">
    <source>
        <dbReference type="ARBA" id="ARBA00004167"/>
    </source>
</evidence>
<feature type="disulfide bond" evidence="15">
    <location>
        <begin position="503"/>
        <end position="513"/>
    </location>
</feature>
<feature type="signal peptide" evidence="18">
    <location>
        <begin position="1"/>
        <end position="26"/>
    </location>
</feature>
<dbReference type="PRINTS" id="PR00258">
    <property type="entry name" value="SPERACTRCPTR"/>
</dbReference>
<protein>
    <recommendedName>
        <fullName evidence="14">Soluble scavenger receptor cysteine-rich domain-containing protein SSC5D</fullName>
    </recommendedName>
</protein>
<feature type="disulfide bond" evidence="15">
    <location>
        <begin position="706"/>
        <end position="716"/>
    </location>
</feature>
<evidence type="ECO:0000256" key="7">
    <source>
        <dbReference type="ARBA" id="ARBA00022989"/>
    </source>
</evidence>
<feature type="disulfide bond" evidence="15">
    <location>
        <begin position="780"/>
        <end position="841"/>
    </location>
</feature>
<sequence>MIPSLPENGLFCWLIGFLSLLLITECDKIRLVGPSRCSGRVEVYHQNSWGTVCDDSWSLHNAEVACRELSCGTVLEAKNSAFFGQGKDQIWLDDVQCTGQESSIFKCQHNPFGVNNCGHGEDAGIICSEYLRLVNGSNQCSGRVEMFRNGHWKRICATDWGEKETSIVCTELHCGPPDLQQLGKFLFGAAPIAGGVKTSCVGNETSLSKCSHQELQESCVDASVVCSNDKPIRLVNGTTCSGRVEIYHAGQWGSICDDRWGMQEANVACRELDCGTAVGVKYKAFFGMGTDQVWMDDIDCTGKENVLAECAHRGFGENDCDHDEDAGLVCSESVRLINGTDRCSGRLEVRHNGQWGKLCNSNWDLAQAKIVCRELECGDPKQTHEPLNFGDSAQKSGYTASCSGSVDSIVQCRIQESTRACDGVFLSCAGVQPMRLVNGTDRCSGRVEMFHDGQWGTVCDDDWDIREGEVVCRSMDCGSPQRVTSGAFFGQGDGNIWLDDLYCLGNETSLVHCTHPSFGENNCGHGEDAGVVCSSNLRLTNGSDFCSGRVEVYHNGVWAPAVMVSFGMNEASVVCREMNCGDAVSVSGSALQTELLGGCKVSCAGSESSVTQCTLREYTRTGSGHLGQASIVCTGSVKLVDGPNRCAGRVEVYNKGQWGNVCGESWDLKDASVVCQQLKCGKEHKVSTAPDYGHGSGRVWVDQIECNGHESAISQCQQQKFVDRTCNITSLAGVVCSDGLNVRLAEGSDLCSGRVEVLSGNVWATVCDEDWTLEKSEVVCDIIECGHSVNAPGGAHFNQGTGPVKDASNSCFTNKTTFQHCVRNGFDTSACGHGKDAGVVCAASVRVVGGSNACSGRVEVFYKGQWGTVCDDDWTIENARVVCRQLGCGQELSAPTSAHFGRGEGPIWLDNVECTGDEIALTQCKHPDYGVNNCGHGEDSGVICLGALHKPQLTLSPGAEVNWGDRVELTCTIVTEQLGGTFVLTNSQGSMKMEKFSENEAATFILPKVDFNQRGSYFCDFKKKIQNLFINFPQSNIIDLSVKVKLEKPSITLTSPHAMLIYSPDKLSVKRGDSFFISCSVHSTYPGGYFYLTKSNSTRSEPKAVFGHSVFYMANFEFPSIDYEHQGLYSCVYGINISSQAFCSESSKTILVTVVDASSSSTVSGIVAGVVVLVLVLIIGYVLWRRRRWAAGTTVSFSNRLDGAVQQNMEDRRNRPLEDRDRSSQATRRDFSRVLEEKNANVDLDNECRHMIEKQAPTGNAVCRGVWCPKQQQTMPKPAYLVCLCHKTHTIYC</sequence>
<dbReference type="SUPFAM" id="SSF56487">
    <property type="entry name" value="SRCR-like"/>
    <property type="match status" value="9"/>
</dbReference>
<dbReference type="InterPro" id="IPR036772">
    <property type="entry name" value="SRCR-like_dom_sf"/>
</dbReference>
<evidence type="ECO:0000256" key="10">
    <source>
        <dbReference type="ARBA" id="ARBA00023170"/>
    </source>
</evidence>
<evidence type="ECO:0000256" key="17">
    <source>
        <dbReference type="SAM" id="Phobius"/>
    </source>
</evidence>
<feature type="domain" description="SRCR" evidence="19">
    <location>
        <begin position="334"/>
        <end position="429"/>
    </location>
</feature>
<comment type="function">
    <text evidence="12">Binds to extracellular matrix proteins. Binds to pathogen-associated molecular patterns (PAMPs) present on the cell walls of Gram-positive and Gram-negative bacteria and fungi, behaving as a pattern recognition receptor (PRR). Induces bacterial and fungal aggregation and subsequent inhibition of PAMP-induced cytokine release. Does not possess intrinsic bactericidal activity. May play a role in the innate defense and homeostasis of certain epithelial surfaces.</text>
</comment>
<dbReference type="Gene3D" id="2.60.40.10">
    <property type="entry name" value="Immunoglobulins"/>
    <property type="match status" value="2"/>
</dbReference>
<dbReference type="PROSITE" id="PS50835">
    <property type="entry name" value="IG_LIKE"/>
    <property type="match status" value="1"/>
</dbReference>
<dbReference type="GO" id="GO:0004252">
    <property type="term" value="F:serine-type endopeptidase activity"/>
    <property type="evidence" value="ECO:0007669"/>
    <property type="project" value="TreeGrafter"/>
</dbReference>
<dbReference type="PROSITE" id="PS00420">
    <property type="entry name" value="SRCR_1"/>
    <property type="match status" value="1"/>
</dbReference>
<dbReference type="InterPro" id="IPR013783">
    <property type="entry name" value="Ig-like_fold"/>
</dbReference>
<evidence type="ECO:0000256" key="8">
    <source>
        <dbReference type="ARBA" id="ARBA00023136"/>
    </source>
</evidence>
<organism evidence="21 22">
    <name type="scientific">Neogobius melanostomus</name>
    <name type="common">round goby</name>
    <dbReference type="NCBI Taxonomy" id="47308"/>
    <lineage>
        <taxon>Eukaryota</taxon>
        <taxon>Metazoa</taxon>
        <taxon>Chordata</taxon>
        <taxon>Craniata</taxon>
        <taxon>Vertebrata</taxon>
        <taxon>Euteleostomi</taxon>
        <taxon>Actinopterygii</taxon>
        <taxon>Neopterygii</taxon>
        <taxon>Teleostei</taxon>
        <taxon>Neoteleostei</taxon>
        <taxon>Acanthomorphata</taxon>
        <taxon>Gobiaria</taxon>
        <taxon>Gobiiformes</taxon>
        <taxon>Gobioidei</taxon>
        <taxon>Gobiidae</taxon>
        <taxon>Benthophilinae</taxon>
        <taxon>Neogobiini</taxon>
        <taxon>Neogobius</taxon>
    </lineage>
</organism>
<dbReference type="GO" id="GO:0005615">
    <property type="term" value="C:extracellular space"/>
    <property type="evidence" value="ECO:0007669"/>
    <property type="project" value="TreeGrafter"/>
</dbReference>
<feature type="region of interest" description="Disordered" evidence="16">
    <location>
        <begin position="1208"/>
        <end position="1230"/>
    </location>
</feature>
<reference evidence="21" key="2">
    <citation type="submission" date="2025-09" db="UniProtKB">
        <authorList>
            <consortium name="Ensembl"/>
        </authorList>
    </citation>
    <scope>IDENTIFICATION</scope>
</reference>
<feature type="disulfide bond" evidence="15">
    <location>
        <begin position="603"/>
        <end position="613"/>
    </location>
</feature>
<dbReference type="FunFam" id="3.10.250.10:FF:000016">
    <property type="entry name" value="Scavenger receptor cysteine-rich protein type 12"/>
    <property type="match status" value="3"/>
</dbReference>
<dbReference type="SUPFAM" id="SSF48726">
    <property type="entry name" value="Immunoglobulin"/>
    <property type="match status" value="2"/>
</dbReference>
<feature type="domain" description="SRCR" evidence="19">
    <location>
        <begin position="232"/>
        <end position="331"/>
    </location>
</feature>
<feature type="disulfide bond" evidence="15">
    <location>
        <begin position="811"/>
        <end position="821"/>
    </location>
</feature>
<dbReference type="InterPro" id="IPR003599">
    <property type="entry name" value="Ig_sub"/>
</dbReference>
<evidence type="ECO:0000256" key="14">
    <source>
        <dbReference type="ARBA" id="ARBA00069168"/>
    </source>
</evidence>
<feature type="disulfide bond" evidence="15">
    <location>
        <begin position="269"/>
        <end position="330"/>
    </location>
</feature>
<proteinExistence type="predicted"/>
<feature type="domain" description="SRCR" evidence="19">
    <location>
        <begin position="637"/>
        <end position="737"/>
    </location>
</feature>
<keyword evidence="10" id="KW-0675">Receptor</keyword>
<comment type="subunit">
    <text evidence="13">Interacts with LGALS1 and laminin.</text>
</comment>
<evidence type="ECO:0000313" key="21">
    <source>
        <dbReference type="Ensembl" id="ENSNMLP00000032534.1"/>
    </source>
</evidence>
<dbReference type="Gene3D" id="3.10.250.10">
    <property type="entry name" value="SRCR-like domain"/>
    <property type="match status" value="9"/>
</dbReference>
<evidence type="ECO:0000259" key="19">
    <source>
        <dbReference type="PROSITE" id="PS50287"/>
    </source>
</evidence>
<feature type="domain" description="Ig-like" evidence="20">
    <location>
        <begin position="1049"/>
        <end position="1131"/>
    </location>
</feature>
<accession>A0A8C6WUB9</accession>
<dbReference type="FunFam" id="3.10.250.10:FF:000009">
    <property type="entry name" value="WC1"/>
    <property type="match status" value="1"/>
</dbReference>
<dbReference type="FunFam" id="3.10.250.10:FF:000002">
    <property type="entry name" value="Scavenger receptor cysteine-rich type 1 protein M130"/>
    <property type="match status" value="1"/>
</dbReference>
<evidence type="ECO:0000256" key="9">
    <source>
        <dbReference type="ARBA" id="ARBA00023157"/>
    </source>
</evidence>
<feature type="disulfide bond" evidence="15">
    <location>
        <begin position="53"/>
        <end position="117"/>
    </location>
</feature>
<dbReference type="InterPro" id="IPR036179">
    <property type="entry name" value="Ig-like_dom_sf"/>
</dbReference>
<dbReference type="PANTHER" id="PTHR48071:SF15">
    <property type="entry name" value="SRCR DOMAIN-CONTAINING PROTEIN"/>
    <property type="match status" value="1"/>
</dbReference>
<feature type="domain" description="SRCR" evidence="19">
    <location>
        <begin position="742"/>
        <end position="842"/>
    </location>
</feature>
<feature type="disulfide bond" evidence="15">
    <location>
        <begin position="402"/>
        <end position="412"/>
    </location>
</feature>
<keyword evidence="22" id="KW-1185">Reference proteome</keyword>
<dbReference type="Proteomes" id="UP000694523">
    <property type="component" value="Unplaced"/>
</dbReference>
<evidence type="ECO:0000313" key="22">
    <source>
        <dbReference type="Proteomes" id="UP000694523"/>
    </source>
</evidence>
<evidence type="ECO:0000256" key="11">
    <source>
        <dbReference type="ARBA" id="ARBA00023180"/>
    </source>
</evidence>
<feature type="domain" description="SRCR" evidence="19">
    <location>
        <begin position="29"/>
        <end position="128"/>
    </location>
</feature>
<dbReference type="PANTHER" id="PTHR48071">
    <property type="entry name" value="SRCR DOMAIN-CONTAINING PROTEIN"/>
    <property type="match status" value="1"/>
</dbReference>
<feature type="domain" description="SRCR" evidence="19">
    <location>
        <begin position="845"/>
        <end position="945"/>
    </location>
</feature>
<keyword evidence="9 15" id="KW-1015">Disulfide bond</keyword>
<evidence type="ECO:0000256" key="15">
    <source>
        <dbReference type="PROSITE-ProRule" id="PRU00196"/>
    </source>
</evidence>
<dbReference type="FunFam" id="3.10.250.10:FF:000007">
    <property type="entry name" value="Soluble scavenger receptor cysteine-rich domain-containing protein SSC5D"/>
    <property type="match status" value="1"/>
</dbReference>
<evidence type="ECO:0000256" key="3">
    <source>
        <dbReference type="ARBA" id="ARBA00022525"/>
    </source>
</evidence>
<feature type="chain" id="PRO_5034467140" description="Soluble scavenger receptor cysteine-rich domain-containing protein SSC5D" evidence="18">
    <location>
        <begin position="27"/>
        <end position="1293"/>
    </location>
</feature>
<feature type="disulfide bond" evidence="15">
    <location>
        <begin position="459"/>
        <end position="523"/>
    </location>
</feature>
<comment type="subcellular location">
    <subcellularLocation>
        <location evidence="1">Membrane</location>
        <topology evidence="1">Single-pass membrane protein</topology>
    </subcellularLocation>
    <subcellularLocation>
        <location evidence="2">Secreted</location>
    </subcellularLocation>
</comment>
<evidence type="ECO:0000256" key="2">
    <source>
        <dbReference type="ARBA" id="ARBA00004613"/>
    </source>
</evidence>
<dbReference type="InterPro" id="IPR007110">
    <property type="entry name" value="Ig-like_dom"/>
</dbReference>
<feature type="domain" description="SRCR" evidence="19">
    <location>
        <begin position="434"/>
        <end position="534"/>
    </location>
</feature>
<feature type="disulfide bond" evidence="15">
    <location>
        <begin position="97"/>
        <end position="107"/>
    </location>
</feature>
<evidence type="ECO:0000256" key="6">
    <source>
        <dbReference type="ARBA" id="ARBA00022737"/>
    </source>
</evidence>
<evidence type="ECO:0000256" key="13">
    <source>
        <dbReference type="ARBA" id="ARBA00064153"/>
    </source>
</evidence>
<evidence type="ECO:0000256" key="4">
    <source>
        <dbReference type="ARBA" id="ARBA00022692"/>
    </source>
</evidence>
<feature type="disulfide bond" evidence="15">
    <location>
        <begin position="870"/>
        <end position="934"/>
    </location>
</feature>
<evidence type="ECO:0000256" key="12">
    <source>
        <dbReference type="ARBA" id="ARBA00058074"/>
    </source>
</evidence>
<evidence type="ECO:0000259" key="20">
    <source>
        <dbReference type="PROSITE" id="PS50835"/>
    </source>
</evidence>
<feature type="transmembrane region" description="Helical" evidence="17">
    <location>
        <begin position="1163"/>
        <end position="1184"/>
    </location>
</feature>
<feature type="disulfide bond" evidence="15">
    <location>
        <begin position="300"/>
        <end position="310"/>
    </location>
</feature>
<feature type="disulfide bond" evidence="15">
    <location>
        <begin position="883"/>
        <end position="944"/>
    </location>
</feature>
<keyword evidence="4 17" id="KW-0812">Transmembrane</keyword>
<comment type="caution">
    <text evidence="15">Lacks conserved residue(s) required for the propagation of feature annotation.</text>
</comment>
<name>A0A8C6WUB9_9GOBI</name>
<feature type="disulfide bond" evidence="15">
    <location>
        <begin position="662"/>
        <end position="726"/>
    </location>
</feature>
<feature type="disulfide bond" evidence="15">
    <location>
        <begin position="256"/>
        <end position="320"/>
    </location>
</feature>